<protein>
    <submittedName>
        <fullName evidence="1">Methyltransferase family protein</fullName>
    </submittedName>
</protein>
<dbReference type="CDD" id="cd02440">
    <property type="entry name" value="AdoMet_MTases"/>
    <property type="match status" value="1"/>
</dbReference>
<keyword evidence="1" id="KW-0489">Methyltransferase</keyword>
<proteinExistence type="predicted"/>
<dbReference type="InterPro" id="IPR029063">
    <property type="entry name" value="SAM-dependent_MTases_sf"/>
</dbReference>
<dbReference type="GO" id="GO:0008168">
    <property type="term" value="F:methyltransferase activity"/>
    <property type="evidence" value="ECO:0007669"/>
    <property type="project" value="UniProtKB-KW"/>
</dbReference>
<organism evidence="1 2">
    <name type="scientific">Azospira oryzae (strain ATCC BAA-33 / DSM 13638 / PS)</name>
    <name type="common">Dechlorosoma suillum</name>
    <dbReference type="NCBI Taxonomy" id="640081"/>
    <lineage>
        <taxon>Bacteria</taxon>
        <taxon>Pseudomonadati</taxon>
        <taxon>Pseudomonadota</taxon>
        <taxon>Betaproteobacteria</taxon>
        <taxon>Rhodocyclales</taxon>
        <taxon>Rhodocyclaceae</taxon>
        <taxon>Azospira</taxon>
    </lineage>
</organism>
<dbReference type="Pfam" id="PF13489">
    <property type="entry name" value="Methyltransf_23"/>
    <property type="match status" value="1"/>
</dbReference>
<dbReference type="eggNOG" id="COG0500">
    <property type="taxonomic scope" value="Bacteria"/>
</dbReference>
<reference evidence="1 2" key="1">
    <citation type="journal article" date="2012" name="J. Bacteriol.">
        <title>Complete genome sequence of the anaerobic perchlorate-reducing bacterium Azospira suillum strain PS.</title>
        <authorList>
            <person name="Byrne-Bailey K.G."/>
            <person name="Coates J.D."/>
        </authorList>
    </citation>
    <scope>NUCLEOTIDE SEQUENCE [LARGE SCALE GENOMIC DNA]</scope>
    <source>
        <strain evidence="2">ATCC BAA-33 / DSM 13638 / PS</strain>
    </source>
</reference>
<evidence type="ECO:0000313" key="2">
    <source>
        <dbReference type="Proteomes" id="UP000005633"/>
    </source>
</evidence>
<accession>G8QNQ3</accession>
<keyword evidence="1" id="KW-0808">Transferase</keyword>
<dbReference type="STRING" id="640081.Dsui_2596"/>
<sequence>MRESSKTNQYRSNEFFREYLSGSVLDIGCGPDPVVLHAKPFDLEHGDASKITQYIHGELFDTVYSSHCLEHMENPVASLAEWWSLVRVGGHMVLVVPHEDLYEQGFWPSLYNSDHKATFRIGHAESWSPVSYDLGDLVRSLPGATVVSQEIHDIGFHYEWRPHISNVPRQLGTFRKFLSRFRHSVLKRVKHSFRNAVKVENSLNSCLAAIGIPVDQTHHGALAQIQIVAQKTQ</sequence>
<gene>
    <name evidence="1" type="ordered locus">Dsui_2596</name>
</gene>
<dbReference type="Gene3D" id="3.40.50.150">
    <property type="entry name" value="Vaccinia Virus protein VP39"/>
    <property type="match status" value="1"/>
</dbReference>
<dbReference type="Proteomes" id="UP000005633">
    <property type="component" value="Chromosome"/>
</dbReference>
<dbReference type="AlphaFoldDB" id="G8QNQ3"/>
<dbReference type="SUPFAM" id="SSF53335">
    <property type="entry name" value="S-adenosyl-L-methionine-dependent methyltransferases"/>
    <property type="match status" value="1"/>
</dbReference>
<dbReference type="RefSeq" id="WP_014237628.1">
    <property type="nucleotide sequence ID" value="NC_016616.1"/>
</dbReference>
<dbReference type="KEGG" id="dsu:Dsui_2596"/>
<dbReference type="OrthoDB" id="8886062at2"/>
<dbReference type="GO" id="GO:0032259">
    <property type="term" value="P:methylation"/>
    <property type="evidence" value="ECO:0007669"/>
    <property type="project" value="UniProtKB-KW"/>
</dbReference>
<name>G8QNQ3_AZOOP</name>
<dbReference type="EMBL" id="CP003153">
    <property type="protein sequence ID" value="AEV26947.1"/>
    <property type="molecule type" value="Genomic_DNA"/>
</dbReference>
<dbReference type="HOGENOM" id="CLU_1187986_0_0_4"/>
<evidence type="ECO:0000313" key="1">
    <source>
        <dbReference type="EMBL" id="AEV26947.1"/>
    </source>
</evidence>